<reference evidence="3" key="1">
    <citation type="submission" date="2022-10" db="EMBL/GenBank/DDBJ databases">
        <title>Determination and structural analysis of whole genome sequence of Sarocladium strictum F4-1.</title>
        <authorList>
            <person name="Hu L."/>
            <person name="Jiang Y."/>
        </authorList>
    </citation>
    <scope>NUCLEOTIDE SEQUENCE</scope>
    <source>
        <strain evidence="3">F4-1</strain>
    </source>
</reference>
<evidence type="ECO:0000256" key="1">
    <source>
        <dbReference type="SAM" id="MobiDB-lite"/>
    </source>
</evidence>
<name>A0AA39L5M7_SARSR</name>
<keyword evidence="4" id="KW-1185">Reference proteome</keyword>
<evidence type="ECO:0000313" key="4">
    <source>
        <dbReference type="Proteomes" id="UP001175261"/>
    </source>
</evidence>
<proteinExistence type="predicted"/>
<feature type="chain" id="PRO_5041468685" description="GPI anchored serine-threonine rich protein" evidence="2">
    <location>
        <begin position="16"/>
        <end position="182"/>
    </location>
</feature>
<feature type="signal peptide" evidence="2">
    <location>
        <begin position="1"/>
        <end position="15"/>
    </location>
</feature>
<gene>
    <name evidence="3" type="ORF">NLU13_7546</name>
</gene>
<comment type="caution">
    <text evidence="3">The sequence shown here is derived from an EMBL/GenBank/DDBJ whole genome shotgun (WGS) entry which is preliminary data.</text>
</comment>
<protein>
    <recommendedName>
        <fullName evidence="5">GPI anchored serine-threonine rich protein</fullName>
    </recommendedName>
</protein>
<evidence type="ECO:0000313" key="3">
    <source>
        <dbReference type="EMBL" id="KAK0385068.1"/>
    </source>
</evidence>
<evidence type="ECO:0000256" key="2">
    <source>
        <dbReference type="SAM" id="SignalP"/>
    </source>
</evidence>
<feature type="region of interest" description="Disordered" evidence="1">
    <location>
        <begin position="26"/>
        <end position="46"/>
    </location>
</feature>
<accession>A0AA39L5M7</accession>
<feature type="compositionally biased region" description="Low complexity" evidence="1">
    <location>
        <begin position="116"/>
        <end position="132"/>
    </location>
</feature>
<evidence type="ECO:0008006" key="5">
    <source>
        <dbReference type="Google" id="ProtNLM"/>
    </source>
</evidence>
<dbReference type="Proteomes" id="UP001175261">
    <property type="component" value="Unassembled WGS sequence"/>
</dbReference>
<organism evidence="3 4">
    <name type="scientific">Sarocladium strictum</name>
    <name type="common">Black bundle disease fungus</name>
    <name type="synonym">Acremonium strictum</name>
    <dbReference type="NCBI Taxonomy" id="5046"/>
    <lineage>
        <taxon>Eukaryota</taxon>
        <taxon>Fungi</taxon>
        <taxon>Dikarya</taxon>
        <taxon>Ascomycota</taxon>
        <taxon>Pezizomycotina</taxon>
        <taxon>Sordariomycetes</taxon>
        <taxon>Hypocreomycetidae</taxon>
        <taxon>Hypocreales</taxon>
        <taxon>Sarocladiaceae</taxon>
        <taxon>Sarocladium</taxon>
    </lineage>
</organism>
<keyword evidence="2" id="KW-0732">Signal</keyword>
<dbReference type="EMBL" id="JAPDFR010000007">
    <property type="protein sequence ID" value="KAK0385068.1"/>
    <property type="molecule type" value="Genomic_DNA"/>
</dbReference>
<dbReference type="AlphaFoldDB" id="A0AA39L5M7"/>
<feature type="region of interest" description="Disordered" evidence="1">
    <location>
        <begin position="116"/>
        <end position="144"/>
    </location>
</feature>
<sequence length="182" mass="18437">MKFIVIALLAVGVTAQTVIEPIAKTTDAAPAPSSTAASTNGGSSSTCEADYIVERCLSTETDKVEACDPTDYDCQCAAYEAVATCYNNCPNDPRAAPAQNQVQVFCQQASLHNTKTTATSSGSKTTSAPTATNDDAEETGSQVSNTATFEAKTPEETGAAGEVFVNAGGALVAVAGAIAALL</sequence>